<evidence type="ECO:0000256" key="3">
    <source>
        <dbReference type="ARBA" id="ARBA00022807"/>
    </source>
</evidence>
<feature type="coiled-coil region" evidence="4">
    <location>
        <begin position="399"/>
        <end position="446"/>
    </location>
</feature>
<dbReference type="InterPro" id="IPR024772">
    <property type="entry name" value="TcdA/TcdB_N"/>
</dbReference>
<dbReference type="CDD" id="cd20495">
    <property type="entry name" value="C58_PaToxP-like"/>
    <property type="match status" value="1"/>
</dbReference>
<evidence type="ECO:0000259" key="6">
    <source>
        <dbReference type="Pfam" id="PF12918"/>
    </source>
</evidence>
<dbReference type="NCBIfam" id="NF033479">
    <property type="entry name" value="Efa1_rel_toxin"/>
    <property type="match status" value="1"/>
</dbReference>
<sequence length="3363" mass="380081">MPHSHPIAATKGVPSPSFQHAAVPNNGSLEESPQQIAVYNDRNFTNHTTEDVIRIGARLQRQFHNMTEETHIPFTTSPSHHSGNWKTAFLYNLAQVIAHLFPSTVQPIRVNSTRIPPSSTNSTKRSTPHPESPRTAVSKEREPSSSQEVLPSVKRSSPRKRNKLIITHPVNVRNYVHTSKSNKDVTLSPPLLVRKKRSVEENKESLKEVKKVESLVSKYDLTYKNIESKLGIPPEQLASVQELLNKLKRAITNYNALTEKNSSEGQEFLIKQAKIVEEIQKKLFPTDLTKKGKEQKTEENKPNDSIKNVLETIRVEFKGHRVAVDKFIHGIWIAGAPPDGIEDYIRTFVDTYSDYIFYFWVDEKAYGAAKFSSILKKNAFDAAIQELRDSTEEATKTFIKEYDELKQKYEQKLENAKSEEKRNLYRQDLQNLLEKYQTISEEVRRRFDILFLKNTVIAQDNFFNYCLLKGLDNISDETRLDYLEKELKLSQEEVEQYKKLKESNREKIASMVKQLNEKLGSERVKIKDVKDLESMKHSQNIYNYELEMLLRWNYAAATDQIRMYMLEEIGGLYTDLDMMPAYSQEVLEAIKKHSSGNRMFEDMTSRRAISDAVLKLAVGKATAVSITDIEQDIDISRLTEEDKQSLEKLFKELESFAKEGVEGASEQGKAKKKSFFQPMDMNIVRNTLPILRRYHYYPELGWFIRGLNGLMVSHKGSKAVAAVIKGQQDAYQELAALRQEVLSGEFFRSLEDLTHRNHKDLIGGHLVSDYLAKSLFFDYRQDSIMPEAVSTLGITGPDLIAQKLIELFRSWGPLGRDFLTPKGKKLGDEAFLGSYKKVPLDPSDPQKYTFDWMKPQSVGSNDVTPADESTWCGSRKRCVAELLFSDESKLSTVKPKGVTRTKVNVETFTSLWKEESKKKLPSGLLERFNAFISEQTVDILKLAELDQQIHAVLGAIHEDNAARASLFSLQLQLLHLLRSTPFPVTNHVHFFPQIQRQLDSDYIKAIELFLKTSSTTTVVLWHSSQQDLSLLFKELLAISERRVAIYNLIHPEEAEKARKDLEEKEQKKKDKQKKEKKPSSEGEQQEEGSKKDFSSEKALLAKYEKLKALDSLSLLSKAEQLEFLEVTTNIAEKSELFSAISKIEAEIASGYVFRALESRVSKWFALPEAKRRQQILDLLKEMEKNVHNSKQEKQEHKQWLETLYDQAQQKWLVEPVKKLQDLIKQFGDSQRVVLKDADQLLAKNELFQDMIKKGYPFADFSNILRFMVADEGASGIFSSEAILPAPSKQLVDLLKKYLGEDFLTLHDALPLIYDWILEEPNSERANKALEQLPESVRNELKDKAPEHLLTPPIDSSVSALGMRFSIESGLESDKVMTALSGGFFNPSSYAMARYMEALFELQQKILNGELNNKETVKEVLDKKGAGSLYNAERAERLVQLSGMGYQLSLTEVHKGLSQLAYLGQAPAHLLATPLPGIGRLMLRDHDFGVPLATSMTDPVGLRTYDFSGIGGRKDIFSTPPEVPSVHTIIDRAKYDIVSWSEFYERYSGIWGDLAFRMGAESLKTHPQTFIYEAEGRCMGLAYLFLAAEDSVAYRTLQENLSTLSALFVEREKEKLPLSFGDNKFLDRGLALVEWLQHRGNSDLQVGGILSTLEWDIPTLLKLFEKPASSGVLVTTPSHVVTLHLFNNIFRVTDPNFGHVDFPSLEAALYFVEYMVQISADVRNQYGIKEGVPISQQLKVYVPDSPEARNAWNMPTDAGLVTQHQMPTLERMILRGDVSFAGIRTTWATLFGMGLIVNGKRIDDKTKERDLDKAQINGDLLTSFLSRHVLDEQGVLLGRTLVETLPFVEGTQVVSREAIVETPNDMASLLQASKERLSHLKSTVKTLFTELGKKIRDAGLKDSDHVTVKTVSIEESGEVSITLEKQDKPSKKVSSHTISVRITTLCESFRSFGRSLNELASTGVMDLELGLSVLSLIQYARLVDAGKGSSPEALFNLFLDVKELAEMTVGSVIQALQKKFITQAGIDGFRTETLLAQQLQKVGSRVGGTMGKALGAAARVLELPVLETIAGIWGLVSSVEEFLHAESHSDRVAAKVQISFDVITLGLTISSVLAPLAMLAVGPIAAIGMGASSIARNVARTEERHHAWLEYKRFLDTAANHIVFASPESHRLDLSGNRVLGNLILDLRQNPPLLKGDASYNYDRLIGHVGGWSDRQVRDRLGYGYRISPNGALAKGHANSRWPREIPTIPKGIYETVFLGYGIKYKVYTEIVYLSNKIVWRDAVMDPTSRYYTPPLVEEGKSSTVIAGNSPLNVIMLRLLDEDSPARVNQCLAYKDYKINLVGGKGGLTVQIGGGGTYNITGDPSAENMISFRAIPTPLGVQFNLSNHAMQNVPLTRPNGTKIDSLKILQKGFNVITGSAGGYDVLVGGKDTHFYISPGGGKIYSGAGKNWYHIPALKGRLDIILTENSTEHRLLMEAHSYDWQSLGTNLSLIPRGGGDDNPIGVFVSNFDNSTSFERWINKFVVKLADGITLFALKKDADQKEVLTTNTTTVTLGVQTVDQPVWLNNFPEEPSYVEIIFDWLKKLRWWLAPEVTVLQQEGTVNFYSRNKTLIYHPNPFAELDLHPQTGYSTRIDGSVGDAYLFSESPKANLSTIELTLAEDMGFPQTVDLRSLVPTLVRGRMTNQTLNGSSIDLEISSPRYNLPLQVNWNPHFLPKGTRFDLIPNHSPTLGEWYSKLNTNVSIWHTLFHNSMLIPERIVGMLSLNNTVTLMLRQLRRNTEHVLGVENRGSIPLKVNGQMYAGHIKGAMEKRHWYMFPHLLSKFDITVPARSIKYFAFKGSLATNETILFRSYLEPAILEVKNNTPINSHIWSQYDEIRVRTTVLTLEGFQVYNVTAATDGLNRQLMYAQNLAHIRGRDLSLKFFFIRPGSGIGAIQLVFKDLFVESFGTISEHTLQKEAKPLLVTESHRLIHPSYKNCLKFILGKTEYDLTRYIQEIGDSSHIINMIRDPQTHELREPTHLPRNPIVLTYTIDPKEDKVREEKLRFLDKAMKEYRLPFPTTAESYYYIDPVSGDLYITRVSIVRPTEKAFLLRLRNFKSRWLEFQNIFISGAHVASRESKILESSGTGVMFVGPEIRNIEMDLLRVVAGRSLPERVSSRSSLVFPTNDQVVLYNPALATKFYSYAEFMLWNLKDRAQGESKRAKAYDSYLLEACMSLDKDKPVWKIPPEFLQFAFAYYRAWVELWVKQLLRRGMLIQLPAGGIQVSLITTQNEYFTPQRNRGFQVFYSIYGLQGKVVPQQSPGDMLCDVKEDVVLTVKAVDESDYDKKRIYVVLDLATEEERKLRADKNVIIIPGGENAKKRR</sequence>
<feature type="region of interest" description="Disordered" evidence="5">
    <location>
        <begin position="1057"/>
        <end position="1092"/>
    </location>
</feature>
<dbReference type="InterPro" id="IPR029044">
    <property type="entry name" value="Nucleotide-diphossugar_trans"/>
</dbReference>
<evidence type="ECO:0000256" key="4">
    <source>
        <dbReference type="SAM" id="Coils"/>
    </source>
</evidence>
<dbReference type="InterPro" id="IPR006473">
    <property type="entry name" value="Peptidase_C58_Yopt"/>
</dbReference>
<evidence type="ECO:0000259" key="7">
    <source>
        <dbReference type="Pfam" id="PF12919"/>
    </source>
</evidence>
<protein>
    <submittedName>
        <fullName evidence="8">LifA/Efa1-related large cytotoxin</fullName>
    </submittedName>
</protein>
<evidence type="ECO:0000256" key="5">
    <source>
        <dbReference type="SAM" id="MobiDB-lite"/>
    </source>
</evidence>
<dbReference type="SUPFAM" id="SSF53448">
    <property type="entry name" value="Nucleotide-diphospho-sugar transferases"/>
    <property type="match status" value="1"/>
</dbReference>
<keyword evidence="4" id="KW-0175">Coiled coil</keyword>
<name>A0AAQ0EKU2_9CHLA</name>
<reference evidence="8" key="1">
    <citation type="journal article" date="2021" name="Front. Microbiol.">
        <title>Generation of Tetracycline and Rifamycin Resistant Chlamydia Suis Recombinants.</title>
        <authorList>
            <person name="Marti H."/>
            <person name="Bommana S."/>
            <person name="Read T.D."/>
            <person name="Pesch T."/>
            <person name="Prahauser B."/>
            <person name="Dean D."/>
            <person name="Borel N."/>
        </authorList>
    </citation>
    <scope>NUCLEOTIDE SEQUENCE</scope>
    <source>
        <strain evidence="8">208.1</strain>
    </source>
</reference>
<feature type="coiled-coil region" evidence="4">
    <location>
        <begin position="1172"/>
        <end position="1210"/>
    </location>
</feature>
<dbReference type="GO" id="GO:0016757">
    <property type="term" value="F:glycosyltransferase activity"/>
    <property type="evidence" value="ECO:0007669"/>
    <property type="project" value="InterPro"/>
</dbReference>
<dbReference type="InterPro" id="IPR024770">
    <property type="entry name" value="TcdA/TcdB_cat"/>
</dbReference>
<dbReference type="InterPro" id="IPR021882">
    <property type="entry name" value="DUF3491"/>
</dbReference>
<feature type="region of interest" description="Disordered" evidence="5">
    <location>
        <begin position="110"/>
        <end position="166"/>
    </location>
</feature>
<evidence type="ECO:0000313" key="9">
    <source>
        <dbReference type="Proteomes" id="UP000825134"/>
    </source>
</evidence>
<feature type="coiled-coil region" evidence="4">
    <location>
        <begin position="480"/>
        <end position="507"/>
    </location>
</feature>
<dbReference type="EMBL" id="CP063185">
    <property type="protein sequence ID" value="QYC74160.1"/>
    <property type="molecule type" value="Genomic_DNA"/>
</dbReference>
<dbReference type="NCBIfam" id="TIGR01586">
    <property type="entry name" value="yopT_cys_prot"/>
    <property type="match status" value="1"/>
</dbReference>
<gene>
    <name evidence="8" type="ORF">INQ84_03490</name>
</gene>
<keyword evidence="3" id="KW-0788">Thiol protease</keyword>
<dbReference type="Pfam" id="PF11996">
    <property type="entry name" value="DUF3491"/>
    <property type="match status" value="1"/>
</dbReference>
<feature type="domain" description="TcdA/TcdB toxin N-terminal helical" evidence="6">
    <location>
        <begin position="218"/>
        <end position="279"/>
    </location>
</feature>
<feature type="compositionally biased region" description="Basic and acidic residues" evidence="5">
    <location>
        <begin position="1057"/>
        <end position="1068"/>
    </location>
</feature>
<evidence type="ECO:0000256" key="1">
    <source>
        <dbReference type="ARBA" id="ARBA00022670"/>
    </source>
</evidence>
<dbReference type="Gene3D" id="3.90.550.20">
    <property type="match status" value="2"/>
</dbReference>
<accession>A0AAQ0EKU2</accession>
<organism evidence="8 9">
    <name type="scientific">Chlamydia suis</name>
    <dbReference type="NCBI Taxonomy" id="83559"/>
    <lineage>
        <taxon>Bacteria</taxon>
        <taxon>Pseudomonadati</taxon>
        <taxon>Chlamydiota</taxon>
        <taxon>Chlamydiia</taxon>
        <taxon>Chlamydiales</taxon>
        <taxon>Chlamydiaceae</taxon>
        <taxon>Chlamydia/Chlamydophila group</taxon>
        <taxon>Chlamydia</taxon>
    </lineage>
</organism>
<evidence type="ECO:0000256" key="2">
    <source>
        <dbReference type="ARBA" id="ARBA00022801"/>
    </source>
</evidence>
<dbReference type="RefSeq" id="WP_219664316.1">
    <property type="nucleotide sequence ID" value="NZ_CP063064.1"/>
</dbReference>
<dbReference type="Pfam" id="PF12918">
    <property type="entry name" value="TcdB_N"/>
    <property type="match status" value="1"/>
</dbReference>
<evidence type="ECO:0000313" key="8">
    <source>
        <dbReference type="EMBL" id="QYC74160.1"/>
    </source>
</evidence>
<feature type="domain" description="GT44" evidence="7">
    <location>
        <begin position="326"/>
        <end position="794"/>
    </location>
</feature>
<proteinExistence type="predicted"/>
<keyword evidence="2" id="KW-0378">Hydrolase</keyword>
<dbReference type="GO" id="GO:0004197">
    <property type="term" value="F:cysteine-type endopeptidase activity"/>
    <property type="evidence" value="ECO:0007669"/>
    <property type="project" value="InterPro"/>
</dbReference>
<dbReference type="Proteomes" id="UP000825134">
    <property type="component" value="Chromosome"/>
</dbReference>
<feature type="compositionally biased region" description="Polar residues" evidence="5">
    <location>
        <begin position="110"/>
        <end position="125"/>
    </location>
</feature>
<keyword evidence="1" id="KW-0645">Protease</keyword>
<dbReference type="GO" id="GO:0006508">
    <property type="term" value="P:proteolysis"/>
    <property type="evidence" value="ECO:0007669"/>
    <property type="project" value="UniProtKB-KW"/>
</dbReference>
<dbReference type="Pfam" id="PF12919">
    <property type="entry name" value="TcdA_TcdB"/>
    <property type="match status" value="1"/>
</dbReference>